<dbReference type="CDD" id="cd01846">
    <property type="entry name" value="fatty_acyltransferase_like"/>
    <property type="match status" value="1"/>
</dbReference>
<name>A0ABP7NK05_9GAMM</name>
<accession>A0ABP7NK05</accession>
<sequence>MLESMNAVPVRRLLASVLISCSLIACSDDDDKEERDEGRDLYVFGDSLSDTGNLGEFLTLNDDLPDPFYENRISNGPVIVDYVGQALGEPVEPAEYVEPGEDGTNYAVSGSKANDPDPNLTLKNQIDFFLGNNNDVVDPKDLFIIFIGGNDINSVVGQEGATAMAALDLAVEEVGAAVEDIATRGGREFFVLTVPDIGKTPDVLAAEAQTPGRAANATMLTQYYNQALRDNLVVVSDRLNATGVPGVRINVIDTFAIFNDKIARAGELGLTNTTDACYIIADFTYQPPCNESLLPNYAFFDKIHPSGRMHELVGTEVAAEIQAVLNAQ</sequence>
<dbReference type="InterPro" id="IPR036514">
    <property type="entry name" value="SGNH_hydro_sf"/>
</dbReference>
<dbReference type="Pfam" id="PF00657">
    <property type="entry name" value="Lipase_GDSL"/>
    <property type="match status" value="1"/>
</dbReference>
<evidence type="ECO:0000256" key="1">
    <source>
        <dbReference type="ARBA" id="ARBA00022801"/>
    </source>
</evidence>
<dbReference type="RefSeq" id="WP_344802908.1">
    <property type="nucleotide sequence ID" value="NZ_BAABBO010000001.1"/>
</dbReference>
<dbReference type="PANTHER" id="PTHR45648">
    <property type="entry name" value="GDSL LIPASE/ACYLHYDROLASE FAMILY PROTEIN (AFU_ORTHOLOGUE AFUA_4G14700)"/>
    <property type="match status" value="1"/>
</dbReference>
<dbReference type="Proteomes" id="UP001501337">
    <property type="component" value="Unassembled WGS sequence"/>
</dbReference>
<keyword evidence="3" id="KW-1185">Reference proteome</keyword>
<dbReference type="PANTHER" id="PTHR45648:SF22">
    <property type="entry name" value="GDSL LIPASE_ACYLHYDROLASE FAMILY PROTEIN (AFU_ORTHOLOGUE AFUA_4G14700)"/>
    <property type="match status" value="1"/>
</dbReference>
<dbReference type="SUPFAM" id="SSF52266">
    <property type="entry name" value="SGNH hydrolase"/>
    <property type="match status" value="1"/>
</dbReference>
<dbReference type="InterPro" id="IPR008265">
    <property type="entry name" value="Lipase_GDSL_AS"/>
</dbReference>
<dbReference type="InterPro" id="IPR051058">
    <property type="entry name" value="GDSL_Est/Lipase"/>
</dbReference>
<proteinExistence type="predicted"/>
<reference evidence="3" key="1">
    <citation type="journal article" date="2019" name="Int. J. Syst. Evol. Microbiol.">
        <title>The Global Catalogue of Microorganisms (GCM) 10K type strain sequencing project: providing services to taxonomists for standard genome sequencing and annotation.</title>
        <authorList>
            <consortium name="The Broad Institute Genomics Platform"/>
            <consortium name="The Broad Institute Genome Sequencing Center for Infectious Disease"/>
            <person name="Wu L."/>
            <person name="Ma J."/>
        </authorList>
    </citation>
    <scope>NUCLEOTIDE SEQUENCE [LARGE SCALE GENOMIC DNA]</scope>
    <source>
        <strain evidence="3">JCM 17555</strain>
    </source>
</reference>
<dbReference type="EMBL" id="BAABBO010000001">
    <property type="protein sequence ID" value="GAA3948662.1"/>
    <property type="molecule type" value="Genomic_DNA"/>
</dbReference>
<dbReference type="Gene3D" id="3.40.50.1110">
    <property type="entry name" value="SGNH hydrolase"/>
    <property type="match status" value="1"/>
</dbReference>
<protein>
    <submittedName>
        <fullName evidence="2">SGNH/GDSL hydrolase family protein</fullName>
    </submittedName>
</protein>
<keyword evidence="1 2" id="KW-0378">Hydrolase</keyword>
<evidence type="ECO:0000313" key="3">
    <source>
        <dbReference type="Proteomes" id="UP001501337"/>
    </source>
</evidence>
<evidence type="ECO:0000313" key="2">
    <source>
        <dbReference type="EMBL" id="GAA3948662.1"/>
    </source>
</evidence>
<dbReference type="PROSITE" id="PS01098">
    <property type="entry name" value="LIPASE_GDSL_SER"/>
    <property type="match status" value="1"/>
</dbReference>
<dbReference type="GO" id="GO:0016787">
    <property type="term" value="F:hydrolase activity"/>
    <property type="evidence" value="ECO:0007669"/>
    <property type="project" value="UniProtKB-KW"/>
</dbReference>
<comment type="caution">
    <text evidence="2">The sequence shown here is derived from an EMBL/GenBank/DDBJ whole genome shotgun (WGS) entry which is preliminary data.</text>
</comment>
<dbReference type="InterPro" id="IPR001087">
    <property type="entry name" value="GDSL"/>
</dbReference>
<organism evidence="2 3">
    <name type="scientific">Allohahella marinimesophila</name>
    <dbReference type="NCBI Taxonomy" id="1054972"/>
    <lineage>
        <taxon>Bacteria</taxon>
        <taxon>Pseudomonadati</taxon>
        <taxon>Pseudomonadota</taxon>
        <taxon>Gammaproteobacteria</taxon>
        <taxon>Oceanospirillales</taxon>
        <taxon>Hahellaceae</taxon>
        <taxon>Allohahella</taxon>
    </lineage>
</organism>
<gene>
    <name evidence="2" type="ORF">GCM10022278_04840</name>
</gene>